<feature type="compositionally biased region" description="Pro residues" evidence="1">
    <location>
        <begin position="11"/>
        <end position="20"/>
    </location>
</feature>
<dbReference type="EMBL" id="LFYR01000182">
    <property type="protein sequence ID" value="KMZ75315.1"/>
    <property type="molecule type" value="Genomic_DNA"/>
</dbReference>
<gene>
    <name evidence="2" type="ORF">ZOSMA_116G00380</name>
</gene>
<dbReference type="PANTHER" id="PTHR33264:SF8">
    <property type="entry name" value="EXPRESSED PROTEIN"/>
    <property type="match status" value="1"/>
</dbReference>
<keyword evidence="3" id="KW-1185">Reference proteome</keyword>
<comment type="caution">
    <text evidence="2">The sequence shown here is derived from an EMBL/GenBank/DDBJ whole genome shotgun (WGS) entry which is preliminary data.</text>
</comment>
<organism evidence="2 3">
    <name type="scientific">Zostera marina</name>
    <name type="common">Eelgrass</name>
    <dbReference type="NCBI Taxonomy" id="29655"/>
    <lineage>
        <taxon>Eukaryota</taxon>
        <taxon>Viridiplantae</taxon>
        <taxon>Streptophyta</taxon>
        <taxon>Embryophyta</taxon>
        <taxon>Tracheophyta</taxon>
        <taxon>Spermatophyta</taxon>
        <taxon>Magnoliopsida</taxon>
        <taxon>Liliopsida</taxon>
        <taxon>Zosteraceae</taxon>
        <taxon>Zostera</taxon>
    </lineage>
</organism>
<protein>
    <submittedName>
        <fullName evidence="2">Uncharacterized protein</fullName>
    </submittedName>
</protein>
<feature type="region of interest" description="Disordered" evidence="1">
    <location>
        <begin position="1"/>
        <end position="26"/>
    </location>
</feature>
<dbReference type="AlphaFoldDB" id="A0A0K9Q4B9"/>
<proteinExistence type="predicted"/>
<evidence type="ECO:0000313" key="2">
    <source>
        <dbReference type="EMBL" id="KMZ75315.1"/>
    </source>
</evidence>
<accession>A0A0K9Q4B9</accession>
<dbReference type="OrthoDB" id="695262at2759"/>
<name>A0A0K9Q4B9_ZOSMR</name>
<evidence type="ECO:0000313" key="3">
    <source>
        <dbReference type="Proteomes" id="UP000036987"/>
    </source>
</evidence>
<sequence>MGRKIELRSIPAPPPPPPSPLASQRSPKAILRTSSLTTSELFDQSRRNPLILRDNAIVRKPGFGEMAGGTAAGCAAVWCCVPCGVLDFLVLTAVRVPAGLCKKAIRKRKRLCCLKNQKNQIGNDVWVNDNYGSLMLVKSISDASLWPEMSMSDEFIRDMDKEMMAMDEEMWEKFGDSGFWRSSSRKEQ</sequence>
<evidence type="ECO:0000256" key="1">
    <source>
        <dbReference type="SAM" id="MobiDB-lite"/>
    </source>
</evidence>
<dbReference type="PANTHER" id="PTHR33264">
    <property type="entry name" value="EXPRESSED PROTEIN"/>
    <property type="match status" value="1"/>
</dbReference>
<reference evidence="3" key="1">
    <citation type="journal article" date="2016" name="Nature">
        <title>The genome of the seagrass Zostera marina reveals angiosperm adaptation to the sea.</title>
        <authorList>
            <person name="Olsen J.L."/>
            <person name="Rouze P."/>
            <person name="Verhelst B."/>
            <person name="Lin Y.-C."/>
            <person name="Bayer T."/>
            <person name="Collen J."/>
            <person name="Dattolo E."/>
            <person name="De Paoli E."/>
            <person name="Dittami S."/>
            <person name="Maumus F."/>
            <person name="Michel G."/>
            <person name="Kersting A."/>
            <person name="Lauritano C."/>
            <person name="Lohaus R."/>
            <person name="Toepel M."/>
            <person name="Tonon T."/>
            <person name="Vanneste K."/>
            <person name="Amirebrahimi M."/>
            <person name="Brakel J."/>
            <person name="Bostroem C."/>
            <person name="Chovatia M."/>
            <person name="Grimwood J."/>
            <person name="Jenkins J.W."/>
            <person name="Jueterbock A."/>
            <person name="Mraz A."/>
            <person name="Stam W.T."/>
            <person name="Tice H."/>
            <person name="Bornberg-Bauer E."/>
            <person name="Green P.J."/>
            <person name="Pearson G.A."/>
            <person name="Procaccini G."/>
            <person name="Duarte C.M."/>
            <person name="Schmutz J."/>
            <person name="Reusch T.B.H."/>
            <person name="Van de Peer Y."/>
        </authorList>
    </citation>
    <scope>NUCLEOTIDE SEQUENCE [LARGE SCALE GENOMIC DNA]</scope>
    <source>
        <strain evidence="3">cv. Finnish</strain>
    </source>
</reference>
<dbReference type="OMA" id="CCPCALM"/>
<dbReference type="Proteomes" id="UP000036987">
    <property type="component" value="Unassembled WGS sequence"/>
</dbReference>